<dbReference type="EMBL" id="BRXY01000438">
    <property type="protein sequence ID" value="GMH95136.1"/>
    <property type="molecule type" value="Genomic_DNA"/>
</dbReference>
<feature type="transmembrane region" description="Helical" evidence="1">
    <location>
        <begin position="300"/>
        <end position="316"/>
    </location>
</feature>
<feature type="transmembrane region" description="Helical" evidence="1">
    <location>
        <begin position="33"/>
        <end position="52"/>
    </location>
</feature>
<keyword evidence="3" id="KW-1185">Reference proteome</keyword>
<feature type="transmembrane region" description="Helical" evidence="1">
    <location>
        <begin position="106"/>
        <end position="130"/>
    </location>
</feature>
<dbReference type="AlphaFoldDB" id="A0A9W7BRH2"/>
<keyword evidence="1" id="KW-0472">Membrane</keyword>
<name>A0A9W7BRH2_9STRA</name>
<feature type="transmembrane region" description="Helical" evidence="1">
    <location>
        <begin position="224"/>
        <end position="249"/>
    </location>
</feature>
<organism evidence="2 3">
    <name type="scientific">Triparma strigata</name>
    <dbReference type="NCBI Taxonomy" id="1606541"/>
    <lineage>
        <taxon>Eukaryota</taxon>
        <taxon>Sar</taxon>
        <taxon>Stramenopiles</taxon>
        <taxon>Ochrophyta</taxon>
        <taxon>Bolidophyceae</taxon>
        <taxon>Parmales</taxon>
        <taxon>Triparmaceae</taxon>
        <taxon>Triparma</taxon>
    </lineage>
</organism>
<comment type="caution">
    <text evidence="2">The sequence shown here is derived from an EMBL/GenBank/DDBJ whole genome shotgun (WGS) entry which is preliminary data.</text>
</comment>
<dbReference type="Proteomes" id="UP001165085">
    <property type="component" value="Unassembled WGS sequence"/>
</dbReference>
<proteinExistence type="predicted"/>
<evidence type="ECO:0000313" key="3">
    <source>
        <dbReference type="Proteomes" id="UP001165085"/>
    </source>
</evidence>
<keyword evidence="1" id="KW-1133">Transmembrane helix</keyword>
<dbReference type="OrthoDB" id="10440901at2759"/>
<keyword evidence="1" id="KW-0812">Transmembrane</keyword>
<evidence type="ECO:0000313" key="2">
    <source>
        <dbReference type="EMBL" id="GMH95136.1"/>
    </source>
</evidence>
<evidence type="ECO:0000256" key="1">
    <source>
        <dbReference type="SAM" id="Phobius"/>
    </source>
</evidence>
<reference evidence="3" key="1">
    <citation type="journal article" date="2023" name="Commun. Biol.">
        <title>Genome analysis of Parmales, the sister group of diatoms, reveals the evolutionary specialization of diatoms from phago-mixotrophs to photoautotrophs.</title>
        <authorList>
            <person name="Ban H."/>
            <person name="Sato S."/>
            <person name="Yoshikawa S."/>
            <person name="Yamada K."/>
            <person name="Nakamura Y."/>
            <person name="Ichinomiya M."/>
            <person name="Sato N."/>
            <person name="Blanc-Mathieu R."/>
            <person name="Endo H."/>
            <person name="Kuwata A."/>
            <person name="Ogata H."/>
        </authorList>
    </citation>
    <scope>NUCLEOTIDE SEQUENCE [LARGE SCALE GENOMIC DNA]</scope>
    <source>
        <strain evidence="3">NIES 3701</strain>
    </source>
</reference>
<gene>
    <name evidence="2" type="ORF">TrST_g3258</name>
</gene>
<sequence length="324" mass="36557">MVGGCAAVGIMWGVIWGRIEREDRGRFIDATKACLSFIVSVLIGLLLLYLLLHPDVPTLPLILLYDSVRSMTRLYFFGPYAAKCNGRKWFQCSMSLDVFWGTFQALFIQFDGTLTAIIGCVVGKFFGILWRYHSGTDRVSVVFEKIYESTAQKFSRVSPLPMTNADLPPQRLTDLPKLPKPPPLRKSASLDTILVSNQSFHQNHPPRNSFIHIPYLFPEQRSHLLLLDLTSTLVTSLTTRIHIFLLTLLPTESNFPAPNKYYLFMILVDIVSLLTLCVTYKAGVSGSKLVEFAFCNDVKFWVICSAAITMFVYSVGEPHHGFVF</sequence>
<accession>A0A9W7BRH2</accession>
<feature type="transmembrane region" description="Helical" evidence="1">
    <location>
        <begin position="261"/>
        <end position="280"/>
    </location>
</feature>
<protein>
    <submittedName>
        <fullName evidence="2">Uncharacterized protein</fullName>
    </submittedName>
</protein>